<gene>
    <name evidence="1" type="ORF">XELAEV_18043045mg</name>
</gene>
<accession>A0A974C6I2</accession>
<dbReference type="AlphaFoldDB" id="A0A974C6I2"/>
<reference evidence="2" key="1">
    <citation type="journal article" date="2016" name="Nature">
        <title>Genome evolution in the allotetraploid frog Xenopus laevis.</title>
        <authorList>
            <person name="Session A.M."/>
            <person name="Uno Y."/>
            <person name="Kwon T."/>
            <person name="Chapman J.A."/>
            <person name="Toyoda A."/>
            <person name="Takahashi S."/>
            <person name="Fukui A."/>
            <person name="Hikosaka A."/>
            <person name="Suzuki A."/>
            <person name="Kondo M."/>
            <person name="van Heeringen S.J."/>
            <person name="Quigley I."/>
            <person name="Heinz S."/>
            <person name="Ogino H."/>
            <person name="Ochi H."/>
            <person name="Hellsten U."/>
            <person name="Lyons J.B."/>
            <person name="Simakov O."/>
            <person name="Putnam N."/>
            <person name="Stites J."/>
            <person name="Kuroki Y."/>
            <person name="Tanaka T."/>
            <person name="Michiue T."/>
            <person name="Watanabe M."/>
            <person name="Bogdanovic O."/>
            <person name="Lister R."/>
            <person name="Georgiou G."/>
            <person name="Paranjpe S.S."/>
            <person name="van Kruijsbergen I."/>
            <person name="Shu S."/>
            <person name="Carlson J."/>
            <person name="Kinoshita T."/>
            <person name="Ohta Y."/>
            <person name="Mawaribuchi S."/>
            <person name="Jenkins J."/>
            <person name="Grimwood J."/>
            <person name="Schmutz J."/>
            <person name="Mitros T."/>
            <person name="Mozaffari S.V."/>
            <person name="Suzuki Y."/>
            <person name="Haramoto Y."/>
            <person name="Yamamoto T.S."/>
            <person name="Takagi C."/>
            <person name="Heald R."/>
            <person name="Miller K."/>
            <person name="Haudenschild C."/>
            <person name="Kitzman J."/>
            <person name="Nakayama T."/>
            <person name="Izutsu Y."/>
            <person name="Robert J."/>
            <person name="Fortriede J."/>
            <person name="Burns K."/>
            <person name="Lotay V."/>
            <person name="Karimi K."/>
            <person name="Yasuoka Y."/>
            <person name="Dichmann D.S."/>
            <person name="Flajnik M.F."/>
            <person name="Houston D.W."/>
            <person name="Shendure J."/>
            <person name="DuPasquier L."/>
            <person name="Vize P.D."/>
            <person name="Zorn A.M."/>
            <person name="Ito M."/>
            <person name="Marcotte E.M."/>
            <person name="Wallingford J.B."/>
            <person name="Ito Y."/>
            <person name="Asashima M."/>
            <person name="Ueno N."/>
            <person name="Matsuda Y."/>
            <person name="Veenstra G.J."/>
            <person name="Fujiyama A."/>
            <person name="Harland R.M."/>
            <person name="Taira M."/>
            <person name="Rokhsar D.S."/>
        </authorList>
    </citation>
    <scope>NUCLEOTIDE SEQUENCE [LARGE SCALE GENOMIC DNA]</scope>
    <source>
        <strain evidence="2">J</strain>
    </source>
</reference>
<protein>
    <submittedName>
        <fullName evidence="1">Uncharacterized protein</fullName>
    </submittedName>
</protein>
<evidence type="ECO:0000313" key="2">
    <source>
        <dbReference type="Proteomes" id="UP000694892"/>
    </source>
</evidence>
<organism evidence="1 2">
    <name type="scientific">Xenopus laevis</name>
    <name type="common">African clawed frog</name>
    <dbReference type="NCBI Taxonomy" id="8355"/>
    <lineage>
        <taxon>Eukaryota</taxon>
        <taxon>Metazoa</taxon>
        <taxon>Chordata</taxon>
        <taxon>Craniata</taxon>
        <taxon>Vertebrata</taxon>
        <taxon>Euteleostomi</taxon>
        <taxon>Amphibia</taxon>
        <taxon>Batrachia</taxon>
        <taxon>Anura</taxon>
        <taxon>Pipoidea</taxon>
        <taxon>Pipidae</taxon>
        <taxon>Xenopodinae</taxon>
        <taxon>Xenopus</taxon>
        <taxon>Xenopus</taxon>
    </lineage>
</organism>
<name>A0A974C6I2_XENLA</name>
<dbReference type="EMBL" id="CM004481">
    <property type="protein sequence ID" value="OCT66795.1"/>
    <property type="molecule type" value="Genomic_DNA"/>
</dbReference>
<evidence type="ECO:0000313" key="1">
    <source>
        <dbReference type="EMBL" id="OCT66795.1"/>
    </source>
</evidence>
<proteinExistence type="predicted"/>
<dbReference type="Proteomes" id="UP000694892">
    <property type="component" value="Chromosome 8S"/>
</dbReference>
<sequence>MRAVKNRIKEHKVNICNFKEKTGTDTVVFHHFHDARHNQAQLCWQVLEVVKYLAWGGDLQKLNDSRSIKCFL</sequence>